<dbReference type="PANTHER" id="PTHR42839">
    <property type="entry name" value="ISOCHORISMATE SYNTHASE ENTC"/>
    <property type="match status" value="1"/>
</dbReference>
<keyword evidence="4 7" id="KW-0413">Isomerase</keyword>
<evidence type="ECO:0000313" key="8">
    <source>
        <dbReference type="Proteomes" id="UP001233164"/>
    </source>
</evidence>
<reference evidence="7 8" key="1">
    <citation type="submission" date="2023-06" db="EMBL/GenBank/DDBJ databases">
        <title>Rhodococcus indonesiensis sp. nov a new member of the Rhodococcus ruber lineage isolated from a sediment of neutral hot spring.</title>
        <authorList>
            <person name="Kusuma A.B."/>
            <person name="Fenylestari G."/>
            <person name="Ammar F."/>
            <person name="Nouioui I."/>
            <person name="Goodfellow M."/>
        </authorList>
    </citation>
    <scope>NUCLEOTIDE SEQUENCE [LARGE SCALE GENOMIC DNA]</scope>
    <source>
        <strain evidence="7 8">CSLK01-03</strain>
    </source>
</reference>
<feature type="domain" description="Chorismate-utilising enzyme C-terminal" evidence="6">
    <location>
        <begin position="129"/>
        <end position="392"/>
    </location>
</feature>
<dbReference type="RefSeq" id="WP_289377526.1">
    <property type="nucleotide sequence ID" value="NZ_JAUBOF010000004.1"/>
</dbReference>
<dbReference type="NCBIfam" id="TIGR00543">
    <property type="entry name" value="isochor_syn"/>
    <property type="match status" value="1"/>
</dbReference>
<gene>
    <name evidence="7" type="ORF">QT969_02540</name>
</gene>
<dbReference type="InterPro" id="IPR019999">
    <property type="entry name" value="Anth_synth_I-like"/>
</dbReference>
<evidence type="ECO:0000256" key="3">
    <source>
        <dbReference type="ARBA" id="ARBA00012824"/>
    </source>
</evidence>
<dbReference type="InterPro" id="IPR004561">
    <property type="entry name" value="IsoChor_synthase"/>
</dbReference>
<dbReference type="SUPFAM" id="SSF56322">
    <property type="entry name" value="ADC synthase"/>
    <property type="match status" value="1"/>
</dbReference>
<accession>A0ABT7RHN2</accession>
<dbReference type="EMBL" id="JAUBOF010000004">
    <property type="protein sequence ID" value="MDM7487157.1"/>
    <property type="molecule type" value="Genomic_DNA"/>
</dbReference>
<evidence type="ECO:0000256" key="1">
    <source>
        <dbReference type="ARBA" id="ARBA00000799"/>
    </source>
</evidence>
<comment type="catalytic activity">
    <reaction evidence="1">
        <text>chorismate = isochorismate</text>
        <dbReference type="Rhea" id="RHEA:18985"/>
        <dbReference type="ChEBI" id="CHEBI:29748"/>
        <dbReference type="ChEBI" id="CHEBI:29780"/>
        <dbReference type="EC" id="5.4.4.2"/>
    </reaction>
</comment>
<dbReference type="GO" id="GO:0008909">
    <property type="term" value="F:isochorismate synthase activity"/>
    <property type="evidence" value="ECO:0007669"/>
    <property type="project" value="UniProtKB-EC"/>
</dbReference>
<comment type="similarity">
    <text evidence="2">Belongs to the isochorismate synthase family.</text>
</comment>
<sequence>MQAPVAARGTAASRQVDTAALRQVDTAASRQVDTAASRQVTAAAPFVLSRPHGTVVADGVDVRFDSADEAAAALRAGSVAAVVGALPFAADHRAALTAPVALRHEPDPLGDGTVPLAPVRIAATMPAEDEHLDRVATALRQLRDPADDLAKVVLARALLLRADAPVAPMSLLARLAGNDPAGNGFAVDLTAAGGAWTGRHLVGASPEVLVRRRGDLVTCHPLAGSAPRHPDPEVDGRTAQRLAASEKNLAEHAHVVEALRASLDPLCSDLDIPRTPTLTSTRQLWHLGTPISGRLRDRSVTALDLALAVHPTPAICGTPTAAARALIRELEGDRGFYAGAVGWADRDGDGEWMVTIRCAVLDADGTTLTTHAGGGIVAGSDPADELAETTTKFGTVLDALGVRR</sequence>
<dbReference type="Pfam" id="PF00425">
    <property type="entry name" value="Chorismate_bind"/>
    <property type="match status" value="1"/>
</dbReference>
<dbReference type="PRINTS" id="PR00095">
    <property type="entry name" value="ANTSNTHASEI"/>
</dbReference>
<comment type="caution">
    <text evidence="7">The sequence shown here is derived from an EMBL/GenBank/DDBJ whole genome shotgun (WGS) entry which is preliminary data.</text>
</comment>
<organism evidence="7 8">
    <name type="scientific">Rhodococcus indonesiensis</name>
    <dbReference type="NCBI Taxonomy" id="3055869"/>
    <lineage>
        <taxon>Bacteria</taxon>
        <taxon>Bacillati</taxon>
        <taxon>Actinomycetota</taxon>
        <taxon>Actinomycetes</taxon>
        <taxon>Mycobacteriales</taxon>
        <taxon>Nocardiaceae</taxon>
        <taxon>Rhodococcus</taxon>
    </lineage>
</organism>
<evidence type="ECO:0000256" key="4">
    <source>
        <dbReference type="ARBA" id="ARBA00023235"/>
    </source>
</evidence>
<evidence type="ECO:0000259" key="6">
    <source>
        <dbReference type="Pfam" id="PF00425"/>
    </source>
</evidence>
<dbReference type="InterPro" id="IPR015890">
    <property type="entry name" value="Chorismate_C"/>
</dbReference>
<proteinExistence type="inferred from homology"/>
<dbReference type="InterPro" id="IPR005801">
    <property type="entry name" value="ADC_synthase"/>
</dbReference>
<evidence type="ECO:0000256" key="2">
    <source>
        <dbReference type="ARBA" id="ARBA00005297"/>
    </source>
</evidence>
<dbReference type="Proteomes" id="UP001233164">
    <property type="component" value="Unassembled WGS sequence"/>
</dbReference>
<evidence type="ECO:0000313" key="7">
    <source>
        <dbReference type="EMBL" id="MDM7487157.1"/>
    </source>
</evidence>
<dbReference type="PANTHER" id="PTHR42839:SF2">
    <property type="entry name" value="ISOCHORISMATE SYNTHASE ENTC"/>
    <property type="match status" value="1"/>
</dbReference>
<dbReference type="EC" id="5.4.4.2" evidence="3"/>
<name>A0ABT7RHN2_9NOCA</name>
<protein>
    <recommendedName>
        <fullName evidence="3">isochorismate synthase</fullName>
        <ecNumber evidence="3">5.4.4.2</ecNumber>
    </recommendedName>
    <alternativeName>
        <fullName evidence="5">Isochorismate mutase</fullName>
    </alternativeName>
</protein>
<evidence type="ECO:0000256" key="5">
    <source>
        <dbReference type="ARBA" id="ARBA00041564"/>
    </source>
</evidence>
<dbReference type="Gene3D" id="3.60.120.10">
    <property type="entry name" value="Anthranilate synthase"/>
    <property type="match status" value="1"/>
</dbReference>
<keyword evidence="8" id="KW-1185">Reference proteome</keyword>